<feature type="compositionally biased region" description="Pro residues" evidence="1">
    <location>
        <begin position="144"/>
        <end position="155"/>
    </location>
</feature>
<keyword evidence="3" id="KW-1185">Reference proteome</keyword>
<dbReference type="AlphaFoldDB" id="A0A8H7ZNF5"/>
<feature type="compositionally biased region" description="Pro residues" evidence="1">
    <location>
        <begin position="291"/>
        <end position="305"/>
    </location>
</feature>
<evidence type="ECO:0000313" key="2">
    <source>
        <dbReference type="EMBL" id="KAG5456357.1"/>
    </source>
</evidence>
<evidence type="ECO:0000256" key="1">
    <source>
        <dbReference type="SAM" id="MobiDB-lite"/>
    </source>
</evidence>
<organism evidence="2 3">
    <name type="scientific">Olpidium bornovanus</name>
    <dbReference type="NCBI Taxonomy" id="278681"/>
    <lineage>
        <taxon>Eukaryota</taxon>
        <taxon>Fungi</taxon>
        <taxon>Fungi incertae sedis</taxon>
        <taxon>Olpidiomycota</taxon>
        <taxon>Olpidiomycotina</taxon>
        <taxon>Olpidiomycetes</taxon>
        <taxon>Olpidiales</taxon>
        <taxon>Olpidiaceae</taxon>
        <taxon>Olpidium</taxon>
    </lineage>
</organism>
<proteinExistence type="predicted"/>
<dbReference type="Proteomes" id="UP000673691">
    <property type="component" value="Unassembled WGS sequence"/>
</dbReference>
<dbReference type="EMBL" id="JAEFCI010011878">
    <property type="protein sequence ID" value="KAG5456357.1"/>
    <property type="molecule type" value="Genomic_DNA"/>
</dbReference>
<feature type="region of interest" description="Disordered" evidence="1">
    <location>
        <begin position="284"/>
        <end position="308"/>
    </location>
</feature>
<sequence>QLSTAADPVPREGRLTGRTTSRAFFHLPPFHRSARQTPLRRLPLPLSSYILFRAQKSRLQHHPRTSFLFPSPPSSPPSSLPFAPPPLRHALVPSQTARTSFAAAAAADAAACRPTRLLKTPSAFLSPARRVFFFFLFPALSPSPRPPPPAEPPSPCCVNRHMSRPPAPLSDPEDEPPLPYALKSARCPYYPPSLPSQCVHLVPPSPAPGQQPAGGGQSAAEHRPHQLQILHQPPPPQQQQQRAQSTSPTARIPRSADQQHPTAVFYAAAAAAAAAKYQEYPRSPQSEAVYAPPPPPLLPPPPPAHPFRHQEEYFLSAAAQTSPSLPCAPYDYPRTWRGTLPPDQQATIAGPAVAGSQHQQRHQLQQQSTVAVPRLVHHWPWPADVGQPPPPELLGFQYPAAPAPSTAPQYAAVPAAAPGLARPRYPLPRPSFYLPIQDDAGASELDRSLFISRFVLGLRRASTERPSAAKRRRREFIRFLSDQVSR</sequence>
<reference evidence="2 3" key="1">
    <citation type="journal article" name="Sci. Rep.">
        <title>Genome-scale phylogenetic analyses confirm Olpidium as the closest living zoosporic fungus to the non-flagellated, terrestrial fungi.</title>
        <authorList>
            <person name="Chang Y."/>
            <person name="Rochon D."/>
            <person name="Sekimoto S."/>
            <person name="Wang Y."/>
            <person name="Chovatia M."/>
            <person name="Sandor L."/>
            <person name="Salamov A."/>
            <person name="Grigoriev I.V."/>
            <person name="Stajich J.E."/>
            <person name="Spatafora J.W."/>
        </authorList>
    </citation>
    <scope>NUCLEOTIDE SEQUENCE [LARGE SCALE GENOMIC DNA]</scope>
    <source>
        <strain evidence="2">S191</strain>
    </source>
</reference>
<feature type="compositionally biased region" description="Low complexity" evidence="1">
    <location>
        <begin position="238"/>
        <end position="250"/>
    </location>
</feature>
<name>A0A8H7ZNF5_9FUNG</name>
<protein>
    <submittedName>
        <fullName evidence="2">Uncharacterized protein</fullName>
    </submittedName>
</protein>
<evidence type="ECO:0000313" key="3">
    <source>
        <dbReference type="Proteomes" id="UP000673691"/>
    </source>
</evidence>
<feature type="region of interest" description="Disordered" evidence="1">
    <location>
        <begin position="200"/>
        <end position="259"/>
    </location>
</feature>
<comment type="caution">
    <text evidence="2">The sequence shown here is derived from an EMBL/GenBank/DDBJ whole genome shotgun (WGS) entry which is preliminary data.</text>
</comment>
<feature type="non-terminal residue" evidence="2">
    <location>
        <position position="1"/>
    </location>
</feature>
<accession>A0A8H7ZNF5</accession>
<feature type="region of interest" description="Disordered" evidence="1">
    <location>
        <begin position="144"/>
        <end position="180"/>
    </location>
</feature>
<feature type="region of interest" description="Disordered" evidence="1">
    <location>
        <begin position="1"/>
        <end position="20"/>
    </location>
</feature>
<gene>
    <name evidence="2" type="ORF">BJ554DRAFT_3926</name>
</gene>